<dbReference type="AlphaFoldDB" id="A0A830FHC0"/>
<dbReference type="InterPro" id="IPR005101">
    <property type="entry name" value="Cryptochr/Photolyase_FAD-bd"/>
</dbReference>
<comment type="caution">
    <text evidence="8">The sequence shown here is derived from an EMBL/GenBank/DDBJ whole genome shotgun (WGS) entry which is preliminary data.</text>
</comment>
<evidence type="ECO:0000256" key="3">
    <source>
        <dbReference type="ARBA" id="ARBA00022991"/>
    </source>
</evidence>
<evidence type="ECO:0000313" key="8">
    <source>
        <dbReference type="EMBL" id="GGL56023.1"/>
    </source>
</evidence>
<dbReference type="InterPro" id="IPR018394">
    <property type="entry name" value="DNA_photolyase_1_CS_C"/>
</dbReference>
<reference evidence="8" key="2">
    <citation type="submission" date="2020-09" db="EMBL/GenBank/DDBJ databases">
        <authorList>
            <person name="Sun Q."/>
            <person name="Ohkuma M."/>
        </authorList>
    </citation>
    <scope>NUCLEOTIDE SEQUENCE</scope>
    <source>
        <strain evidence="8">JCM 19596</strain>
    </source>
</reference>
<dbReference type="Pfam" id="PF03441">
    <property type="entry name" value="FAD_binding_7"/>
    <property type="match status" value="1"/>
</dbReference>
<dbReference type="OrthoDB" id="11721at2157"/>
<keyword evidence="8" id="KW-0456">Lyase</keyword>
<keyword evidence="2 4" id="KW-0274">FAD</keyword>
<feature type="site" description="Electron transfer via tryptophanyl radical" evidence="5">
    <location>
        <position position="363"/>
    </location>
</feature>
<dbReference type="PANTHER" id="PTHR11455">
    <property type="entry name" value="CRYPTOCHROME"/>
    <property type="match status" value="1"/>
</dbReference>
<evidence type="ECO:0000259" key="7">
    <source>
        <dbReference type="PROSITE" id="PS51645"/>
    </source>
</evidence>
<evidence type="ECO:0000256" key="6">
    <source>
        <dbReference type="RuleBase" id="RU004182"/>
    </source>
</evidence>
<dbReference type="GO" id="GO:0071949">
    <property type="term" value="F:FAD binding"/>
    <property type="evidence" value="ECO:0007669"/>
    <property type="project" value="TreeGrafter"/>
</dbReference>
<dbReference type="GO" id="GO:0006139">
    <property type="term" value="P:nucleobase-containing compound metabolic process"/>
    <property type="evidence" value="ECO:0007669"/>
    <property type="project" value="UniProtKB-ARBA"/>
</dbReference>
<comment type="cofactor">
    <cofactor evidence="4">
        <name>FAD</name>
        <dbReference type="ChEBI" id="CHEBI:57692"/>
    </cofactor>
    <text evidence="4">Binds 1 FAD per subunit.</text>
</comment>
<evidence type="ECO:0000256" key="1">
    <source>
        <dbReference type="ARBA" id="ARBA00022630"/>
    </source>
</evidence>
<dbReference type="Gene3D" id="3.40.50.620">
    <property type="entry name" value="HUPs"/>
    <property type="match status" value="1"/>
</dbReference>
<dbReference type="InterPro" id="IPR036134">
    <property type="entry name" value="Crypto/Photolyase_FAD-like_sf"/>
</dbReference>
<dbReference type="Gene3D" id="1.10.579.10">
    <property type="entry name" value="DNA Cyclobutane Dipyrimidine Photolyase, subunit A, domain 3"/>
    <property type="match status" value="1"/>
</dbReference>
<feature type="binding site" evidence="4">
    <location>
        <begin position="236"/>
        <end position="240"/>
    </location>
    <ligand>
        <name>FAD</name>
        <dbReference type="ChEBI" id="CHEBI:57692"/>
    </ligand>
</feature>
<feature type="binding site" evidence="4">
    <location>
        <position position="276"/>
    </location>
    <ligand>
        <name>FAD</name>
        <dbReference type="ChEBI" id="CHEBI:57692"/>
    </ligand>
</feature>
<dbReference type="SUPFAM" id="SSF48173">
    <property type="entry name" value="Cryptochrome/photolyase FAD-binding domain"/>
    <property type="match status" value="1"/>
</dbReference>
<evidence type="ECO:0000256" key="2">
    <source>
        <dbReference type="ARBA" id="ARBA00022827"/>
    </source>
</evidence>
<feature type="binding site" evidence="4">
    <location>
        <begin position="279"/>
        <end position="286"/>
    </location>
    <ligand>
        <name>FAD</name>
        <dbReference type="ChEBI" id="CHEBI:57692"/>
    </ligand>
</feature>
<dbReference type="Pfam" id="PF00875">
    <property type="entry name" value="DNA_photolyase"/>
    <property type="match status" value="1"/>
</dbReference>
<evidence type="ECO:0000256" key="5">
    <source>
        <dbReference type="PIRSR" id="PIRSR602081-2"/>
    </source>
</evidence>
<evidence type="ECO:0000313" key="9">
    <source>
        <dbReference type="Proteomes" id="UP000607197"/>
    </source>
</evidence>
<keyword evidence="3 6" id="KW-0157">Chromophore</keyword>
<dbReference type="EMBL" id="BMPG01000001">
    <property type="protein sequence ID" value="GGL56023.1"/>
    <property type="molecule type" value="Genomic_DNA"/>
</dbReference>
<keyword evidence="9" id="KW-1185">Reference proteome</keyword>
<dbReference type="SUPFAM" id="SSF52425">
    <property type="entry name" value="Cryptochrome/photolyase, N-terminal domain"/>
    <property type="match status" value="1"/>
</dbReference>
<reference evidence="8" key="1">
    <citation type="journal article" date="2014" name="Int. J. Syst. Evol. Microbiol.">
        <title>Complete genome sequence of Corynebacterium casei LMG S-19264T (=DSM 44701T), isolated from a smear-ripened cheese.</title>
        <authorList>
            <consortium name="US DOE Joint Genome Institute (JGI-PGF)"/>
            <person name="Walter F."/>
            <person name="Albersmeier A."/>
            <person name="Kalinowski J."/>
            <person name="Ruckert C."/>
        </authorList>
    </citation>
    <scope>NUCLEOTIDE SEQUENCE</scope>
    <source>
        <strain evidence="8">JCM 19596</strain>
    </source>
</reference>
<organism evidence="8 9">
    <name type="scientific">Halocalculus aciditolerans</name>
    <dbReference type="NCBI Taxonomy" id="1383812"/>
    <lineage>
        <taxon>Archaea</taxon>
        <taxon>Methanobacteriati</taxon>
        <taxon>Methanobacteriota</taxon>
        <taxon>Stenosarchaea group</taxon>
        <taxon>Halobacteria</taxon>
        <taxon>Halobacteriales</taxon>
        <taxon>Halobacteriaceae</taxon>
        <taxon>Halocalculus</taxon>
    </lineage>
</organism>
<feature type="domain" description="Photolyase/cryptochrome alpha/beta" evidence="7">
    <location>
        <begin position="1"/>
        <end position="130"/>
    </location>
</feature>
<comment type="similarity">
    <text evidence="6">Belongs to the DNA photolyase family.</text>
</comment>
<dbReference type="PANTHER" id="PTHR11455:SF9">
    <property type="entry name" value="CRYPTOCHROME CIRCADIAN CLOCK 5 ISOFORM X1"/>
    <property type="match status" value="1"/>
</dbReference>
<dbReference type="Proteomes" id="UP000607197">
    <property type="component" value="Unassembled WGS sequence"/>
</dbReference>
<feature type="binding site" evidence="4">
    <location>
        <begin position="376"/>
        <end position="378"/>
    </location>
    <ligand>
        <name>FAD</name>
        <dbReference type="ChEBI" id="CHEBI:57692"/>
    </ligand>
</feature>
<proteinExistence type="inferred from homology"/>
<dbReference type="PROSITE" id="PS51645">
    <property type="entry name" value="PHR_CRY_ALPHA_BETA"/>
    <property type="match status" value="1"/>
</dbReference>
<dbReference type="RefSeq" id="WP_188976986.1">
    <property type="nucleotide sequence ID" value="NZ_BMPG01000001.1"/>
</dbReference>
<dbReference type="InterPro" id="IPR014729">
    <property type="entry name" value="Rossmann-like_a/b/a_fold"/>
</dbReference>
<name>A0A830FHC0_9EURY</name>
<evidence type="ECO:0000256" key="4">
    <source>
        <dbReference type="PIRSR" id="PIRSR602081-1"/>
    </source>
</evidence>
<dbReference type="GO" id="GO:0006950">
    <property type="term" value="P:response to stress"/>
    <property type="evidence" value="ECO:0007669"/>
    <property type="project" value="UniProtKB-ARBA"/>
</dbReference>
<dbReference type="PRINTS" id="PR00147">
    <property type="entry name" value="DNAPHOTLYASE"/>
</dbReference>
<keyword evidence="1 4" id="KW-0285">Flavoprotein</keyword>
<protein>
    <submittedName>
        <fullName evidence="8">Deoxyribodipyrimidine photo-lyase</fullName>
    </submittedName>
</protein>
<feature type="binding site" evidence="4">
    <location>
        <position position="224"/>
    </location>
    <ligand>
        <name>FAD</name>
        <dbReference type="ChEBI" id="CHEBI:57692"/>
    </ligand>
</feature>
<dbReference type="GO" id="GO:0003904">
    <property type="term" value="F:deoxyribodipyrimidine photo-lyase activity"/>
    <property type="evidence" value="ECO:0007669"/>
    <property type="project" value="TreeGrafter"/>
</dbReference>
<dbReference type="PROSITE" id="PS00394">
    <property type="entry name" value="DNA_PHOTOLYASES_1_1"/>
    <property type="match status" value="1"/>
</dbReference>
<feature type="site" description="Electron transfer via tryptophanyl radical" evidence="5">
    <location>
        <position position="386"/>
    </location>
</feature>
<gene>
    <name evidence="8" type="ORF">GCM10009039_12770</name>
</gene>
<dbReference type="InterPro" id="IPR036155">
    <property type="entry name" value="Crypto/Photolyase_N_sf"/>
</dbReference>
<dbReference type="PROSITE" id="PS00691">
    <property type="entry name" value="DNA_PHOTOLYASES_1_2"/>
    <property type="match status" value="1"/>
</dbReference>
<dbReference type="InterPro" id="IPR002081">
    <property type="entry name" value="Cryptochrome/DNA_photolyase_1"/>
</dbReference>
<dbReference type="Gene3D" id="1.25.40.80">
    <property type="match status" value="1"/>
</dbReference>
<accession>A0A830FHC0</accession>
<dbReference type="GO" id="GO:0003677">
    <property type="term" value="F:DNA binding"/>
    <property type="evidence" value="ECO:0007669"/>
    <property type="project" value="TreeGrafter"/>
</dbReference>
<feature type="site" description="Electron transfer via tryptophanyl radical" evidence="5">
    <location>
        <position position="310"/>
    </location>
</feature>
<sequence length="477" mass="54132">MQVFWHRRDLRAVDNVGLSAAADGVDEFGEVVPVFVFDEALFEYASDARMAFVLDSLDELRTAYRENGSGLVVRRGDPTRVVADLAHEVDAERVVWNRAHSGIGERRDDLVRDDLAEDGVDVSAFSDTAIHEPGEIRTNAGDPYQVYTYFWKKWRDAEKPRSRLEPESETLAAGSEHDVFDDGDPIPSLEALGFAEPTADVPSGGRGAGLEHLEDFCADDIFVYDDARNYPARDATSRLSPHLRFGTLGPREVFERTQSAMADADGEDEAENVEAFQQQLAWREFYLQVLAFNQDVVTENYTEYEHAIEWRDDPEELDAWRAGETGYPLVDAGMRQLAQEAWMHNRVRMVVASFLTKDLLADWRHGYAHFRDHLVDHDTANDNGGWQWAASTGTDAQPYFRVFNPQSQLESYDPDAEYVKAYVPELRDVPAEKILDWVDLDDDEREALAPDYPAPIVDHSERREEAIAMFERARGDD</sequence>
<dbReference type="InterPro" id="IPR006050">
    <property type="entry name" value="DNA_photolyase_N"/>
</dbReference>